<dbReference type="Proteomes" id="UP001732780">
    <property type="component" value="Chromosome 9"/>
</dbReference>
<proteinExistence type="predicted"/>
<organism evidence="1 2">
    <name type="scientific">Camelus bactrianus</name>
    <name type="common">Bactrian camel</name>
    <dbReference type="NCBI Taxonomy" id="9837"/>
    <lineage>
        <taxon>Eukaryota</taxon>
        <taxon>Metazoa</taxon>
        <taxon>Chordata</taxon>
        <taxon>Craniata</taxon>
        <taxon>Vertebrata</taxon>
        <taxon>Euteleostomi</taxon>
        <taxon>Mammalia</taxon>
        <taxon>Eutheria</taxon>
        <taxon>Laurasiatheria</taxon>
        <taxon>Artiodactyla</taxon>
        <taxon>Tylopoda</taxon>
        <taxon>Camelidae</taxon>
        <taxon>Camelus</taxon>
    </lineage>
</organism>
<evidence type="ECO:0000313" key="1">
    <source>
        <dbReference type="Proteomes" id="UP001732780"/>
    </source>
</evidence>
<keyword evidence="1" id="KW-1185">Reference proteome</keyword>
<gene>
    <name evidence="2" type="primary">LOC123615483</name>
</gene>
<protein>
    <submittedName>
        <fullName evidence="2">Uncharacterized protein LOC123615483</fullName>
    </submittedName>
</protein>
<reference evidence="2" key="1">
    <citation type="submission" date="2025-08" db="UniProtKB">
        <authorList>
            <consortium name="RefSeq"/>
        </authorList>
    </citation>
    <scope>IDENTIFICATION</scope>
    <source>
        <tissue evidence="2">Blood</tissue>
    </source>
</reference>
<dbReference type="RefSeq" id="XP_074227294.1">
    <property type="nucleotide sequence ID" value="XM_074371193.1"/>
</dbReference>
<accession>A0AC58QYC4</accession>
<sequence length="554" mass="58549">MLILRRERPGNLIHMHPMIQLSFHLEGVCVCAQVHPESARFQRFSNANRVGVVGAVVERGAWPEASKGQLPALAPFGGRVPETAGGQFSRAGPGRNCRPAKGSARGARPSAPSPRKASRPGPGLGSLSPDAALSTPPVVSAAAARQSRLGPGPPRGEEGSENSASTRALRPRTGSHSKGVVARDDDRQAAASWAKSACVPPPREHGVRAARGRGSGESPQPRRLAPPRAPRPGRRRRPPAHTLAGRPPRPTAPRAAQAGAGRRRGAQEPEEGGGAEPAPENAWLLPNGPSREQPQEGGLSGKPTVGLAPLGPCQALACLLSPDAPRFPGPGNAGRAGRGGGAALGRAKGPPAGRTRQARRPAPASRRPAAPPRPDPPRPCRAPVVGGALKETENKTKQTERQNPLSPRLLLRENTTSIKENRTYSFLSPFFEKAVLYPLNYFGNFVQKSKAHNHPPHLSGVLWPGNNSKEWVLALPVKNKTPWDWHSPGPGPLTLASGLWAADKQRKSAPGSLLALCFLTWRLPLHRGIWLSGLIGETGACLYPKGNVPAERTA</sequence>
<evidence type="ECO:0000313" key="2">
    <source>
        <dbReference type="RefSeq" id="XP_074227294.1"/>
    </source>
</evidence>
<name>A0AC58QYC4_CAMBA</name>